<evidence type="ECO:0000256" key="6">
    <source>
        <dbReference type="ARBA" id="ARBA00022723"/>
    </source>
</evidence>
<dbReference type="GO" id="GO:0046872">
    <property type="term" value="F:metal ion binding"/>
    <property type="evidence" value="ECO:0007669"/>
    <property type="project" value="UniProtKB-KW"/>
</dbReference>
<feature type="domain" description="Peptidase M48" evidence="13">
    <location>
        <begin position="84"/>
        <end position="205"/>
    </location>
</feature>
<evidence type="ECO:0000256" key="11">
    <source>
        <dbReference type="ARBA" id="ARBA00023136"/>
    </source>
</evidence>
<keyword evidence="10" id="KW-0482">Metalloprotease</keyword>
<reference evidence="14" key="1">
    <citation type="journal article" date="2014" name="Front. Microbiol.">
        <title>High frequency of phylogenetically diverse reductive dehalogenase-homologous genes in deep subseafloor sedimentary metagenomes.</title>
        <authorList>
            <person name="Kawai M."/>
            <person name="Futagami T."/>
            <person name="Toyoda A."/>
            <person name="Takaki Y."/>
            <person name="Nishi S."/>
            <person name="Hori S."/>
            <person name="Arai W."/>
            <person name="Tsubouchi T."/>
            <person name="Morono Y."/>
            <person name="Uchiyama I."/>
            <person name="Ito T."/>
            <person name="Fujiyama A."/>
            <person name="Inagaki F."/>
            <person name="Takami H."/>
        </authorList>
    </citation>
    <scope>NUCLEOTIDE SEQUENCE</scope>
    <source>
        <strain evidence="14">Expedition CK06-06</strain>
    </source>
</reference>
<keyword evidence="5 12" id="KW-0812">Transmembrane</keyword>
<accession>X0ZT68</accession>
<dbReference type="GO" id="GO:0006508">
    <property type="term" value="P:proteolysis"/>
    <property type="evidence" value="ECO:0007669"/>
    <property type="project" value="UniProtKB-KW"/>
</dbReference>
<sequence length="235" mass="26029">MYEHIAKNRAKTVFIIIGFIIFITVVGFAVGYYLDWRYGISNNYSILLMTFALILAVIMSFSSYYYSDRIVLSLTGARPISREENPKVYYMVEGLSIAAGIPMPRIYVIGDDGMNAFATGRNPQNGVVVFTRGLLDNLNDEELKGVISHELSHIKNYDILLGTIVVILVGMIAIISNIMLRSLIFGGGARRRSSKGSGGGILSLILIIIGILLILLSPIIFLIIYAHCFSFTILY</sequence>
<evidence type="ECO:0000256" key="3">
    <source>
        <dbReference type="ARBA" id="ARBA00022475"/>
    </source>
</evidence>
<keyword evidence="8" id="KW-0862">Zinc</keyword>
<protein>
    <recommendedName>
        <fullName evidence="13">Peptidase M48 domain-containing protein</fullName>
    </recommendedName>
</protein>
<evidence type="ECO:0000256" key="4">
    <source>
        <dbReference type="ARBA" id="ARBA00022670"/>
    </source>
</evidence>
<dbReference type="Gene3D" id="3.30.2010.10">
    <property type="entry name" value="Metalloproteases ('zincins'), catalytic domain"/>
    <property type="match status" value="1"/>
</dbReference>
<evidence type="ECO:0000256" key="12">
    <source>
        <dbReference type="SAM" id="Phobius"/>
    </source>
</evidence>
<keyword evidence="9 12" id="KW-1133">Transmembrane helix</keyword>
<keyword evidence="3" id="KW-1003">Cell membrane</keyword>
<evidence type="ECO:0000256" key="5">
    <source>
        <dbReference type="ARBA" id="ARBA00022692"/>
    </source>
</evidence>
<evidence type="ECO:0000256" key="10">
    <source>
        <dbReference type="ARBA" id="ARBA00023049"/>
    </source>
</evidence>
<gene>
    <name evidence="14" type="ORF">S01H4_02335</name>
</gene>
<evidence type="ECO:0000313" key="14">
    <source>
        <dbReference type="EMBL" id="GAG73015.1"/>
    </source>
</evidence>
<evidence type="ECO:0000256" key="8">
    <source>
        <dbReference type="ARBA" id="ARBA00022833"/>
    </source>
</evidence>
<keyword evidence="4" id="KW-0645">Protease</keyword>
<dbReference type="GO" id="GO:0005886">
    <property type="term" value="C:plasma membrane"/>
    <property type="evidence" value="ECO:0007669"/>
    <property type="project" value="UniProtKB-SubCell"/>
</dbReference>
<feature type="transmembrane region" description="Helical" evidence="12">
    <location>
        <begin position="88"/>
        <end position="107"/>
    </location>
</feature>
<dbReference type="AlphaFoldDB" id="X0ZT68"/>
<name>X0ZT68_9ZZZZ</name>
<dbReference type="PANTHER" id="PTHR43221">
    <property type="entry name" value="PROTEASE HTPX"/>
    <property type="match status" value="1"/>
</dbReference>
<dbReference type="InterPro" id="IPR001915">
    <property type="entry name" value="Peptidase_M48"/>
</dbReference>
<feature type="transmembrane region" description="Helical" evidence="12">
    <location>
        <begin position="159"/>
        <end position="180"/>
    </location>
</feature>
<comment type="cofactor">
    <cofactor evidence="1">
        <name>Zn(2+)</name>
        <dbReference type="ChEBI" id="CHEBI:29105"/>
    </cofactor>
</comment>
<dbReference type="Pfam" id="PF01435">
    <property type="entry name" value="Peptidase_M48"/>
    <property type="match status" value="1"/>
</dbReference>
<keyword evidence="7" id="KW-0378">Hydrolase</keyword>
<evidence type="ECO:0000256" key="1">
    <source>
        <dbReference type="ARBA" id="ARBA00001947"/>
    </source>
</evidence>
<evidence type="ECO:0000256" key="7">
    <source>
        <dbReference type="ARBA" id="ARBA00022801"/>
    </source>
</evidence>
<dbReference type="GO" id="GO:0004222">
    <property type="term" value="F:metalloendopeptidase activity"/>
    <property type="evidence" value="ECO:0007669"/>
    <property type="project" value="InterPro"/>
</dbReference>
<dbReference type="EMBL" id="BART01000500">
    <property type="protein sequence ID" value="GAG73015.1"/>
    <property type="molecule type" value="Genomic_DNA"/>
</dbReference>
<feature type="transmembrane region" description="Helical" evidence="12">
    <location>
        <begin position="12"/>
        <end position="34"/>
    </location>
</feature>
<keyword evidence="6" id="KW-0479">Metal-binding</keyword>
<proteinExistence type="predicted"/>
<keyword evidence="11 12" id="KW-0472">Membrane</keyword>
<evidence type="ECO:0000256" key="9">
    <source>
        <dbReference type="ARBA" id="ARBA00022989"/>
    </source>
</evidence>
<comment type="caution">
    <text evidence="14">The sequence shown here is derived from an EMBL/GenBank/DDBJ whole genome shotgun (WGS) entry which is preliminary data.</text>
</comment>
<feature type="transmembrane region" description="Helical" evidence="12">
    <location>
        <begin position="46"/>
        <end position="67"/>
    </location>
</feature>
<feature type="transmembrane region" description="Helical" evidence="12">
    <location>
        <begin position="201"/>
        <end position="226"/>
    </location>
</feature>
<evidence type="ECO:0000256" key="2">
    <source>
        <dbReference type="ARBA" id="ARBA00004651"/>
    </source>
</evidence>
<comment type="subcellular location">
    <subcellularLocation>
        <location evidence="2">Cell membrane</location>
        <topology evidence="2">Multi-pass membrane protein</topology>
    </subcellularLocation>
</comment>
<organism evidence="14">
    <name type="scientific">marine sediment metagenome</name>
    <dbReference type="NCBI Taxonomy" id="412755"/>
    <lineage>
        <taxon>unclassified sequences</taxon>
        <taxon>metagenomes</taxon>
        <taxon>ecological metagenomes</taxon>
    </lineage>
</organism>
<dbReference type="PANTHER" id="PTHR43221:SF1">
    <property type="entry name" value="PROTEASE HTPX"/>
    <property type="match status" value="1"/>
</dbReference>
<dbReference type="InterPro" id="IPR050083">
    <property type="entry name" value="HtpX_protease"/>
</dbReference>
<evidence type="ECO:0000259" key="13">
    <source>
        <dbReference type="Pfam" id="PF01435"/>
    </source>
</evidence>